<reference evidence="3" key="1">
    <citation type="submission" date="2016-10" db="EMBL/GenBank/DDBJ databases">
        <authorList>
            <person name="Varghese N."/>
            <person name="Submissions S."/>
        </authorList>
    </citation>
    <scope>NUCLEOTIDE SEQUENCE [LARGE SCALE GENOMIC DNA]</scope>
    <source>
        <strain evidence="3">CGMCC 1.8711</strain>
    </source>
</reference>
<dbReference type="OrthoDB" id="85269at2157"/>
<organism evidence="2 3">
    <name type="scientific">Halogeometricum limi</name>
    <dbReference type="NCBI Taxonomy" id="555875"/>
    <lineage>
        <taxon>Archaea</taxon>
        <taxon>Methanobacteriati</taxon>
        <taxon>Methanobacteriota</taxon>
        <taxon>Stenosarchaea group</taxon>
        <taxon>Halobacteria</taxon>
        <taxon>Halobacteriales</taxon>
        <taxon>Haloferacaceae</taxon>
        <taxon>Halogeometricum</taxon>
    </lineage>
</organism>
<evidence type="ECO:0000313" key="2">
    <source>
        <dbReference type="EMBL" id="SFR44833.1"/>
    </source>
</evidence>
<dbReference type="AlphaFoldDB" id="A0A1I6GRE8"/>
<dbReference type="Pfam" id="PF03819">
    <property type="entry name" value="MazG"/>
    <property type="match status" value="1"/>
</dbReference>
<dbReference type="Gene3D" id="1.10.287.1080">
    <property type="entry name" value="MazG-like"/>
    <property type="match status" value="1"/>
</dbReference>
<dbReference type="Proteomes" id="UP000243250">
    <property type="component" value="Unassembled WGS sequence"/>
</dbReference>
<name>A0A1I6GRE8_9EURY</name>
<feature type="domain" description="NTP pyrophosphohydrolase MazG-like" evidence="1">
    <location>
        <begin position="31"/>
        <end position="95"/>
    </location>
</feature>
<dbReference type="CDD" id="cd11523">
    <property type="entry name" value="NTP-PPase"/>
    <property type="match status" value="1"/>
</dbReference>
<accession>A0A1I6GRE8</accession>
<evidence type="ECO:0000259" key="1">
    <source>
        <dbReference type="Pfam" id="PF03819"/>
    </source>
</evidence>
<keyword evidence="3" id="KW-1185">Reference proteome</keyword>
<dbReference type="EMBL" id="FOYS01000002">
    <property type="protein sequence ID" value="SFR44833.1"/>
    <property type="molecule type" value="Genomic_DNA"/>
</dbReference>
<gene>
    <name evidence="2" type="ORF">SAMN04488124_1443</name>
</gene>
<proteinExistence type="predicted"/>
<sequence>MFCVTSDPQRRVADFLDANDLHAPPAYRLLDLASEVGELAADATNSTAYGSTPENLDVNRDELGDTLFCLYALAEELGVDAEAAVDESLAKYESRIDDSGDPGSGVPEK</sequence>
<protein>
    <submittedName>
        <fullName evidence="2">NTP pyrophosphatase, house-cleaning of non-canonical NTPs</fullName>
    </submittedName>
</protein>
<dbReference type="InterPro" id="IPR004518">
    <property type="entry name" value="MazG-like_dom"/>
</dbReference>
<evidence type="ECO:0000313" key="3">
    <source>
        <dbReference type="Proteomes" id="UP000243250"/>
    </source>
</evidence>
<dbReference type="STRING" id="555875.SAMN04488124_1443"/>
<dbReference type="SUPFAM" id="SSF101386">
    <property type="entry name" value="all-alpha NTP pyrophosphatases"/>
    <property type="match status" value="1"/>
</dbReference>